<dbReference type="PANTHER" id="PTHR47425:SF3">
    <property type="entry name" value="ZN(II)2CYS6 TRANSCRIPTION FACTOR (EUROFUNG)"/>
    <property type="match status" value="1"/>
</dbReference>
<reference evidence="5 6" key="1">
    <citation type="submission" date="2024-01" db="EMBL/GenBank/DDBJ databases">
        <authorList>
            <person name="Allen C."/>
            <person name="Tagirdzhanova G."/>
        </authorList>
    </citation>
    <scope>NUCLEOTIDE SEQUENCE [LARGE SCALE GENOMIC DNA]</scope>
</reference>
<evidence type="ECO:0000313" key="5">
    <source>
        <dbReference type="EMBL" id="CAK7221257.1"/>
    </source>
</evidence>
<dbReference type="PROSITE" id="PS50048">
    <property type="entry name" value="ZN2_CY6_FUNGAL_2"/>
    <property type="match status" value="1"/>
</dbReference>
<dbReference type="CDD" id="cd00067">
    <property type="entry name" value="GAL4"/>
    <property type="match status" value="1"/>
</dbReference>
<dbReference type="Proteomes" id="UP001642482">
    <property type="component" value="Unassembled WGS sequence"/>
</dbReference>
<evidence type="ECO:0000256" key="2">
    <source>
        <dbReference type="ARBA" id="ARBA00023242"/>
    </source>
</evidence>
<dbReference type="InterPro" id="IPR052761">
    <property type="entry name" value="Fungal_Detox/Toxin_TFs"/>
</dbReference>
<dbReference type="SMART" id="SM00066">
    <property type="entry name" value="GAL4"/>
    <property type="match status" value="1"/>
</dbReference>
<feature type="domain" description="Zn(2)-C6 fungal-type" evidence="4">
    <location>
        <begin position="12"/>
        <end position="44"/>
    </location>
</feature>
<dbReference type="InterPro" id="IPR007219">
    <property type="entry name" value="XnlR_reg_dom"/>
</dbReference>
<dbReference type="PROSITE" id="PS00463">
    <property type="entry name" value="ZN2_CY6_FUNGAL_1"/>
    <property type="match status" value="1"/>
</dbReference>
<dbReference type="SUPFAM" id="SSF57701">
    <property type="entry name" value="Zn2/Cys6 DNA-binding domain"/>
    <property type="match status" value="1"/>
</dbReference>
<evidence type="ECO:0000256" key="3">
    <source>
        <dbReference type="SAM" id="MobiDB-lite"/>
    </source>
</evidence>
<comment type="caution">
    <text evidence="5">The sequence shown here is derived from an EMBL/GenBank/DDBJ whole genome shotgun (WGS) entry which is preliminary data.</text>
</comment>
<feature type="compositionally biased region" description="Polar residues" evidence="3">
    <location>
        <begin position="567"/>
        <end position="578"/>
    </location>
</feature>
<protein>
    <recommendedName>
        <fullName evidence="4">Zn(2)-C6 fungal-type domain-containing protein</fullName>
    </recommendedName>
</protein>
<evidence type="ECO:0000259" key="4">
    <source>
        <dbReference type="PROSITE" id="PS50048"/>
    </source>
</evidence>
<sequence length="699" mass="76915">MQPAQPRRTAKACTTCHARKTRCDALSAGQPCTNCREGGFECLLQPRKKRRSKFAVHVSFARKTATTTVTTTPAAQQQDDRGLVLPIAPYNASAYGQAHDPQARAVDEEFLRLKGAFTLPPWDVLDDCVATYFSVFHSFFPVVDRPAFLALYRQMPREDLVRSNGSGPSLLLLQAIVFTASAFVSRGQLKEMGFSSRHQARSSLHSRAKYLHQFNWEQDDIATIQALLLMSHDYASMADQRHTWLWAHQAIGLAQGAGLHRHCQPDDNTDLSGRGRPPSRLWSRIWWACLVRDRLIALGTHRPMHINSLDCSVPLPTVADLAEEDDTDDDLATKAIFADFLKLCHYVEGVLSLAYVTEANDASPGADKISHEVALCQSTLANWAANLSPPSRRTETVAVAGASEENISREGSPAPGSIPFLYQTLLHLMHNVVLTTLLQTGGGTYHDQFAGPRVPSTDMQQLARDSTQLLNGLLQRDLIKYCPTQSVTAVMPALIVQFQLMRGTTSGTVQQDATRGFTTCMAAIGALGRTYWHAQFYHDFFQLAAAAGRTAGSQEVRARDKCRNPLNNAKISARGNKNTIETDTTPTAATITPTSPTQADAISPPENIDPTQLSPQPLQPSRPLPEPLVRDINEPPWLPADWIETDINLGVGDDALMAGNPVDDPVPWNDNDMWTVDQASLFNDWLSDDALFQSLFPSA</sequence>
<accession>A0ABP0BNM3</accession>
<gene>
    <name evidence="5" type="ORF">SEUCBS140593_004510</name>
</gene>
<dbReference type="InterPro" id="IPR001138">
    <property type="entry name" value="Zn2Cys6_DnaBD"/>
</dbReference>
<dbReference type="Gene3D" id="4.10.240.10">
    <property type="entry name" value="Zn(2)-C6 fungal-type DNA-binding domain"/>
    <property type="match status" value="1"/>
</dbReference>
<keyword evidence="6" id="KW-1185">Reference proteome</keyword>
<evidence type="ECO:0000256" key="1">
    <source>
        <dbReference type="ARBA" id="ARBA00022723"/>
    </source>
</evidence>
<dbReference type="PANTHER" id="PTHR47425">
    <property type="entry name" value="FARB-RELATED"/>
    <property type="match status" value="1"/>
</dbReference>
<dbReference type="Pfam" id="PF00172">
    <property type="entry name" value="Zn_clus"/>
    <property type="match status" value="1"/>
</dbReference>
<dbReference type="CDD" id="cd12148">
    <property type="entry name" value="fungal_TF_MHR"/>
    <property type="match status" value="1"/>
</dbReference>
<feature type="compositionally biased region" description="Pro residues" evidence="3">
    <location>
        <begin position="617"/>
        <end position="626"/>
    </location>
</feature>
<dbReference type="InterPro" id="IPR036864">
    <property type="entry name" value="Zn2-C6_fun-type_DNA-bd_sf"/>
</dbReference>
<keyword evidence="2" id="KW-0539">Nucleus</keyword>
<dbReference type="Pfam" id="PF04082">
    <property type="entry name" value="Fungal_trans"/>
    <property type="match status" value="1"/>
</dbReference>
<feature type="compositionally biased region" description="Low complexity" evidence="3">
    <location>
        <begin position="579"/>
        <end position="597"/>
    </location>
</feature>
<name>A0ABP0BNM3_9PEZI</name>
<proteinExistence type="predicted"/>
<evidence type="ECO:0000313" key="6">
    <source>
        <dbReference type="Proteomes" id="UP001642482"/>
    </source>
</evidence>
<dbReference type="EMBL" id="CAWUHD010000039">
    <property type="protein sequence ID" value="CAK7221257.1"/>
    <property type="molecule type" value="Genomic_DNA"/>
</dbReference>
<organism evidence="5 6">
    <name type="scientific">Sporothrix eucalyptigena</name>
    <dbReference type="NCBI Taxonomy" id="1812306"/>
    <lineage>
        <taxon>Eukaryota</taxon>
        <taxon>Fungi</taxon>
        <taxon>Dikarya</taxon>
        <taxon>Ascomycota</taxon>
        <taxon>Pezizomycotina</taxon>
        <taxon>Sordariomycetes</taxon>
        <taxon>Sordariomycetidae</taxon>
        <taxon>Ophiostomatales</taxon>
        <taxon>Ophiostomataceae</taxon>
        <taxon>Sporothrix</taxon>
    </lineage>
</organism>
<keyword evidence="1" id="KW-0479">Metal-binding</keyword>
<feature type="region of interest" description="Disordered" evidence="3">
    <location>
        <begin position="567"/>
        <end position="628"/>
    </location>
</feature>
<dbReference type="SMART" id="SM00906">
    <property type="entry name" value="Fungal_trans"/>
    <property type="match status" value="1"/>
</dbReference>